<evidence type="ECO:0000256" key="3">
    <source>
        <dbReference type="ARBA" id="ARBA00022490"/>
    </source>
</evidence>
<dbReference type="Pfam" id="PF00275">
    <property type="entry name" value="EPSP_synthase"/>
    <property type="match status" value="1"/>
</dbReference>
<feature type="binding site" evidence="8">
    <location>
        <position position="394"/>
    </location>
    <ligand>
        <name>phosphoenolpyruvate</name>
        <dbReference type="ChEBI" id="CHEBI:58702"/>
    </ligand>
</feature>
<dbReference type="RefSeq" id="WP_045364250.1">
    <property type="nucleotide sequence ID" value="NZ_AP014648.1"/>
</dbReference>
<protein>
    <recommendedName>
        <fullName evidence="8">3-phosphoshikimate 1-carboxyvinyltransferase</fullName>
        <ecNumber evidence="8">2.5.1.19</ecNumber>
    </recommendedName>
    <alternativeName>
        <fullName evidence="8">5-enolpyruvylshikimate-3-phosphate synthase</fullName>
        <shortName evidence="8">EPSP synthase</shortName>
        <shortName evidence="8">EPSPS</shortName>
    </alternativeName>
</protein>
<feature type="binding site" evidence="8">
    <location>
        <position position="169"/>
    </location>
    <ligand>
        <name>3-phosphoshikimate</name>
        <dbReference type="ChEBI" id="CHEBI:145989"/>
    </ligand>
</feature>
<dbReference type="Gene3D" id="3.65.10.10">
    <property type="entry name" value="Enolpyruvate transferase domain"/>
    <property type="match status" value="2"/>
</dbReference>
<evidence type="ECO:0000256" key="4">
    <source>
        <dbReference type="ARBA" id="ARBA00022605"/>
    </source>
</evidence>
<evidence type="ECO:0000259" key="9">
    <source>
        <dbReference type="Pfam" id="PF00275"/>
    </source>
</evidence>
<dbReference type="PANTHER" id="PTHR21090:SF5">
    <property type="entry name" value="PENTAFUNCTIONAL AROM POLYPEPTIDE"/>
    <property type="match status" value="1"/>
</dbReference>
<comment type="function">
    <text evidence="8">Catalyzes the transfer of the enolpyruvyl moiety of phosphoenolpyruvate (PEP) to the 5-hydroxyl of shikimate-3-phosphate (S3P) to produce enolpyruvyl shikimate-3-phosphate and inorganic phosphate.</text>
</comment>
<feature type="binding site" evidence="8">
    <location>
        <position position="169"/>
    </location>
    <ligand>
        <name>phosphoenolpyruvate</name>
        <dbReference type="ChEBI" id="CHEBI:58702"/>
    </ligand>
</feature>
<dbReference type="InterPro" id="IPR006264">
    <property type="entry name" value="EPSP_synthase"/>
</dbReference>
<dbReference type="KEGG" id="mcg:GL4_0551"/>
<feature type="binding site" evidence="8">
    <location>
        <position position="28"/>
    </location>
    <ligand>
        <name>3-phosphoshikimate</name>
        <dbReference type="ChEBI" id="CHEBI:145989"/>
    </ligand>
</feature>
<evidence type="ECO:0000256" key="1">
    <source>
        <dbReference type="ARBA" id="ARBA00004811"/>
    </source>
</evidence>
<feature type="binding site" evidence="8">
    <location>
        <position position="23"/>
    </location>
    <ligand>
        <name>3-phosphoshikimate</name>
        <dbReference type="ChEBI" id="CHEBI:145989"/>
    </ligand>
</feature>
<dbReference type="GO" id="GO:0008652">
    <property type="term" value="P:amino acid biosynthetic process"/>
    <property type="evidence" value="ECO:0007669"/>
    <property type="project" value="UniProtKB-KW"/>
</dbReference>
<gene>
    <name evidence="8" type="primary">aroA</name>
    <name evidence="10" type="ORF">GL4_0551</name>
</gene>
<dbReference type="CDD" id="cd01556">
    <property type="entry name" value="EPSP_synthase"/>
    <property type="match status" value="1"/>
</dbReference>
<evidence type="ECO:0000256" key="6">
    <source>
        <dbReference type="ARBA" id="ARBA00023141"/>
    </source>
</evidence>
<keyword evidence="5 8" id="KW-0808">Transferase</keyword>
<evidence type="ECO:0000256" key="2">
    <source>
        <dbReference type="ARBA" id="ARBA00009948"/>
    </source>
</evidence>
<dbReference type="Proteomes" id="UP000031643">
    <property type="component" value="Chromosome"/>
</dbReference>
<feature type="binding site" evidence="8">
    <location>
        <position position="123"/>
    </location>
    <ligand>
        <name>phosphoenolpyruvate</name>
        <dbReference type="ChEBI" id="CHEBI:58702"/>
    </ligand>
</feature>
<accession>A0A0A8JZM6</accession>
<dbReference type="FunFam" id="3.65.10.10:FF:000005">
    <property type="entry name" value="3-phosphoshikimate 1-carboxyvinyltransferase"/>
    <property type="match status" value="1"/>
</dbReference>
<comment type="pathway">
    <text evidence="1 8">Metabolic intermediate biosynthesis; chorismate biosynthesis; chorismate from D-erythrose 4-phosphate and phosphoenolpyruvate: step 6/7.</text>
</comment>
<dbReference type="PANTHER" id="PTHR21090">
    <property type="entry name" value="AROM/DEHYDROQUINATE SYNTHASE"/>
    <property type="match status" value="1"/>
</dbReference>
<evidence type="ECO:0000256" key="8">
    <source>
        <dbReference type="HAMAP-Rule" id="MF_00210"/>
    </source>
</evidence>
<evidence type="ECO:0000256" key="7">
    <source>
        <dbReference type="ARBA" id="ARBA00044633"/>
    </source>
</evidence>
<sequence length="437" mass="45326">MPQPLTARRSAAISGRVKVPGDKSISHRALILAGLATGRTRIEGLLEADDVLATARAVAALGASVDRDGDVFEVLGQGVGGLTAPEGLLDFGNSGTASRLMLGVLAGYPMHVSLTGDASLCRRPMSRVLKPLMEMGLLVEDDRETLPLTVIGTQDLLPIVYELPVPSAQVKSAILLAGLHAPGRTTVIEPLPTRDHTERMLRYFGAEVDIETRADGSRAVVVAGDAELRGAHVVVPGDPSSAAFLVAAALICPGSDLTIENVLLNPTRTGFFDTLQEMGADIAVLDRRDAAGEPVGDLRIRSGALSGVRVPPERAPSMIDEYPILAALAAFAQGETRMEGLAELKVKESDRLAATAAGLAACGVTARVEGDDLIVTGTGAVRGGGTVATEMDHRIAMAFLTLGLGAEKPVAVDDIAMIATSFPAFVPLMTGLGARLG</sequence>
<feature type="binding site" evidence="8">
    <location>
        <position position="23"/>
    </location>
    <ligand>
        <name>phosphoenolpyruvate</name>
        <dbReference type="ChEBI" id="CHEBI:58702"/>
    </ligand>
</feature>
<keyword evidence="3 8" id="KW-0963">Cytoplasm</keyword>
<comment type="caution">
    <text evidence="8">Lacks conserved residue(s) required for the propagation of feature annotation.</text>
</comment>
<keyword evidence="6 8" id="KW-0057">Aromatic amino acid biosynthesis</keyword>
<feature type="binding site" evidence="8">
    <location>
        <position position="167"/>
    </location>
    <ligand>
        <name>3-phosphoshikimate</name>
        <dbReference type="ChEBI" id="CHEBI:145989"/>
    </ligand>
</feature>
<evidence type="ECO:0000313" key="10">
    <source>
        <dbReference type="EMBL" id="BAQ16015.1"/>
    </source>
</evidence>
<dbReference type="GO" id="GO:0009423">
    <property type="term" value="P:chorismate biosynthetic process"/>
    <property type="evidence" value="ECO:0007669"/>
    <property type="project" value="UniProtKB-UniRule"/>
</dbReference>
<proteinExistence type="inferred from homology"/>
<comment type="catalytic activity">
    <reaction evidence="7">
        <text>3-phosphoshikimate + phosphoenolpyruvate = 5-O-(1-carboxyvinyl)-3-phosphoshikimate + phosphate</text>
        <dbReference type="Rhea" id="RHEA:21256"/>
        <dbReference type="ChEBI" id="CHEBI:43474"/>
        <dbReference type="ChEBI" id="CHEBI:57701"/>
        <dbReference type="ChEBI" id="CHEBI:58702"/>
        <dbReference type="ChEBI" id="CHEBI:145989"/>
        <dbReference type="EC" id="2.5.1.19"/>
    </reaction>
    <physiologicalReaction direction="left-to-right" evidence="7">
        <dbReference type="Rhea" id="RHEA:21257"/>
    </physiologicalReaction>
</comment>
<dbReference type="EC" id="2.5.1.19" evidence="8"/>
<organism evidence="10 11">
    <name type="scientific">Methyloceanibacter caenitepidi</name>
    <dbReference type="NCBI Taxonomy" id="1384459"/>
    <lineage>
        <taxon>Bacteria</taxon>
        <taxon>Pseudomonadati</taxon>
        <taxon>Pseudomonadota</taxon>
        <taxon>Alphaproteobacteria</taxon>
        <taxon>Hyphomicrobiales</taxon>
        <taxon>Hyphomicrobiaceae</taxon>
        <taxon>Methyloceanibacter</taxon>
    </lineage>
</organism>
<dbReference type="InterPro" id="IPR013792">
    <property type="entry name" value="RNA3'P_cycl/enolpyr_Trfase_a/b"/>
</dbReference>
<dbReference type="PROSITE" id="PS00885">
    <property type="entry name" value="EPSP_SYNTHASE_2"/>
    <property type="match status" value="1"/>
</dbReference>
<comment type="subunit">
    <text evidence="8">Monomer.</text>
</comment>
<name>A0A0A8JZM6_9HYPH</name>
<feature type="binding site" evidence="8">
    <location>
        <position position="24"/>
    </location>
    <ligand>
        <name>3-phosphoshikimate</name>
        <dbReference type="ChEBI" id="CHEBI:145989"/>
    </ligand>
</feature>
<feature type="binding site" evidence="8">
    <location>
        <position position="347"/>
    </location>
    <ligand>
        <name>3-phosphoshikimate</name>
        <dbReference type="ChEBI" id="CHEBI:145989"/>
    </ligand>
</feature>
<feature type="active site" description="Proton acceptor" evidence="8">
    <location>
        <position position="320"/>
    </location>
</feature>
<dbReference type="HOGENOM" id="CLU_024321_0_1_5"/>
<comment type="subcellular location">
    <subcellularLocation>
        <location evidence="8">Cytoplasm</location>
    </subcellularLocation>
</comment>
<dbReference type="UniPathway" id="UPA00053">
    <property type="reaction ID" value="UER00089"/>
</dbReference>
<dbReference type="HAMAP" id="MF_00210">
    <property type="entry name" value="EPSP_synth"/>
    <property type="match status" value="1"/>
</dbReference>
<dbReference type="PIRSF" id="PIRSF000505">
    <property type="entry name" value="EPSPS"/>
    <property type="match status" value="1"/>
</dbReference>
<evidence type="ECO:0000313" key="11">
    <source>
        <dbReference type="Proteomes" id="UP000031643"/>
    </source>
</evidence>
<feature type="binding site" evidence="8">
    <location>
        <position position="351"/>
    </location>
    <ligand>
        <name>phosphoenolpyruvate</name>
        <dbReference type="ChEBI" id="CHEBI:58702"/>
    </ligand>
</feature>
<dbReference type="NCBIfam" id="TIGR01356">
    <property type="entry name" value="aroA"/>
    <property type="match status" value="1"/>
</dbReference>
<dbReference type="OrthoDB" id="9809920at2"/>
<dbReference type="InterPro" id="IPR001986">
    <property type="entry name" value="Enolpyruvate_Tfrase_dom"/>
</dbReference>
<dbReference type="STRING" id="1384459.GL4_0551"/>
<comment type="similarity">
    <text evidence="2 8">Belongs to the EPSP synthase family.</text>
</comment>
<dbReference type="SUPFAM" id="SSF55205">
    <property type="entry name" value="EPT/RTPC-like"/>
    <property type="match status" value="1"/>
</dbReference>
<dbReference type="AlphaFoldDB" id="A0A0A8JZM6"/>
<dbReference type="PROSITE" id="PS00104">
    <property type="entry name" value="EPSP_SYNTHASE_1"/>
    <property type="match status" value="1"/>
</dbReference>
<dbReference type="InterPro" id="IPR036968">
    <property type="entry name" value="Enolpyruvate_Tfrase_sf"/>
</dbReference>
<reference evidence="10 11" key="1">
    <citation type="submission" date="2014-09" db="EMBL/GenBank/DDBJ databases">
        <title>Genome sequencing of Methyloceanibacter caenitepidi Gela4.</title>
        <authorList>
            <person name="Takeuchi M."/>
            <person name="Susumu S."/>
            <person name="Kamagata Y."/>
            <person name="Oshima K."/>
            <person name="Hattori M."/>
            <person name="Iwasaki W."/>
        </authorList>
    </citation>
    <scope>NUCLEOTIDE SEQUENCE [LARGE SCALE GENOMIC DNA]</scope>
    <source>
        <strain evidence="10 11">Gela4</strain>
    </source>
</reference>
<keyword evidence="4 8" id="KW-0028">Amino-acid biosynthesis</keyword>
<dbReference type="EMBL" id="AP014648">
    <property type="protein sequence ID" value="BAQ16015.1"/>
    <property type="molecule type" value="Genomic_DNA"/>
</dbReference>
<keyword evidence="11" id="KW-1185">Reference proteome</keyword>
<feature type="binding site" evidence="8">
    <location>
        <position position="320"/>
    </location>
    <ligand>
        <name>3-phosphoshikimate</name>
        <dbReference type="ChEBI" id="CHEBI:145989"/>
    </ligand>
</feature>
<dbReference type="InterPro" id="IPR023193">
    <property type="entry name" value="EPSP_synthase_CS"/>
</dbReference>
<evidence type="ECO:0000256" key="5">
    <source>
        <dbReference type="ARBA" id="ARBA00022679"/>
    </source>
</evidence>
<dbReference type="GO" id="GO:0009073">
    <property type="term" value="P:aromatic amino acid family biosynthetic process"/>
    <property type="evidence" value="ECO:0007669"/>
    <property type="project" value="UniProtKB-KW"/>
</dbReference>
<dbReference type="GO" id="GO:0003866">
    <property type="term" value="F:3-phosphoshikimate 1-carboxyvinyltransferase activity"/>
    <property type="evidence" value="ECO:0007669"/>
    <property type="project" value="UniProtKB-UniRule"/>
</dbReference>
<feature type="binding site" evidence="8">
    <location>
        <position position="95"/>
    </location>
    <ligand>
        <name>phosphoenolpyruvate</name>
        <dbReference type="ChEBI" id="CHEBI:58702"/>
    </ligand>
</feature>
<dbReference type="GO" id="GO:0005737">
    <property type="term" value="C:cytoplasm"/>
    <property type="evidence" value="ECO:0007669"/>
    <property type="project" value="UniProtKB-SubCell"/>
</dbReference>
<feature type="domain" description="Enolpyruvate transferase" evidence="9">
    <location>
        <begin position="10"/>
        <end position="427"/>
    </location>
</feature>